<evidence type="ECO:0000259" key="9">
    <source>
        <dbReference type="PROSITE" id="PS51212"/>
    </source>
</evidence>
<dbReference type="AlphaFoldDB" id="A0A9N9G6I6"/>
<evidence type="ECO:0000256" key="7">
    <source>
        <dbReference type="SAM" id="MobiDB-lite"/>
    </source>
</evidence>
<accession>A0A9N9G6I6</accession>
<feature type="domain" description="WSC" evidence="9">
    <location>
        <begin position="36"/>
        <end position="139"/>
    </location>
</feature>
<proteinExistence type="predicted"/>
<evidence type="ECO:0000313" key="10">
    <source>
        <dbReference type="EMBL" id="CAG8584870.1"/>
    </source>
</evidence>
<dbReference type="PANTHER" id="PTHR24269">
    <property type="entry name" value="KREMEN PROTEIN"/>
    <property type="match status" value="1"/>
</dbReference>
<dbReference type="SMART" id="SM00321">
    <property type="entry name" value="WSC"/>
    <property type="match status" value="2"/>
</dbReference>
<comment type="subcellular location">
    <subcellularLocation>
        <location evidence="1">Membrane</location>
        <topology evidence="1">Single-pass membrane protein</topology>
    </subcellularLocation>
</comment>
<evidence type="ECO:0000256" key="4">
    <source>
        <dbReference type="ARBA" id="ARBA00022989"/>
    </source>
</evidence>
<feature type="transmembrane region" description="Helical" evidence="8">
    <location>
        <begin position="270"/>
        <end position="292"/>
    </location>
</feature>
<keyword evidence="2 8" id="KW-0812">Transmembrane</keyword>
<dbReference type="EMBL" id="CAJVPL010001724">
    <property type="protein sequence ID" value="CAG8584870.1"/>
    <property type="molecule type" value="Genomic_DNA"/>
</dbReference>
<evidence type="ECO:0000313" key="11">
    <source>
        <dbReference type="Proteomes" id="UP000789831"/>
    </source>
</evidence>
<dbReference type="Pfam" id="PF01822">
    <property type="entry name" value="WSC"/>
    <property type="match status" value="2"/>
</dbReference>
<feature type="domain" description="WSC" evidence="9">
    <location>
        <begin position="164"/>
        <end position="257"/>
    </location>
</feature>
<sequence>MKALLNIIYLVKRLIDDGYGNTTIFDVCYIPRSHPRNDPLGCYVRNVNSAETFNGLASLGFADPQRAKNLMDPGFCVNYCGNYLFKYAALGKGKDCRCGKDNSLAAYTELNDTECNITCVGSKTDMCGGEEAYTVYDTSELPSYKVPKITINEKLDIIHNLENNPQYKGCIADSPFCNRRTLNAASETFTNMTVDKCIDFCKKGGFNYTGLEMGTECYCGNTYDPTNLKTEECSTSCPGNNSQMCGGPLALSVYEVPPLTSAHSVTPASVLGLSVGLVAGFLLICLGIWFYLRRRPKKQSDFSDESCSSNISSDDDKINT</sequence>
<protein>
    <submittedName>
        <fullName evidence="10">2556_t:CDS:1</fullName>
    </submittedName>
</protein>
<organism evidence="10 11">
    <name type="scientific">Ambispora gerdemannii</name>
    <dbReference type="NCBI Taxonomy" id="144530"/>
    <lineage>
        <taxon>Eukaryota</taxon>
        <taxon>Fungi</taxon>
        <taxon>Fungi incertae sedis</taxon>
        <taxon>Mucoromycota</taxon>
        <taxon>Glomeromycotina</taxon>
        <taxon>Glomeromycetes</taxon>
        <taxon>Archaeosporales</taxon>
        <taxon>Ambisporaceae</taxon>
        <taxon>Ambispora</taxon>
    </lineage>
</organism>
<evidence type="ECO:0000256" key="5">
    <source>
        <dbReference type="ARBA" id="ARBA00023136"/>
    </source>
</evidence>
<dbReference type="InterPro" id="IPR002889">
    <property type="entry name" value="WSC_carb-bd"/>
</dbReference>
<dbReference type="PANTHER" id="PTHR24269:SF16">
    <property type="entry name" value="PROTEIN SLG1"/>
    <property type="match status" value="1"/>
</dbReference>
<reference evidence="10" key="1">
    <citation type="submission" date="2021-06" db="EMBL/GenBank/DDBJ databases">
        <authorList>
            <person name="Kallberg Y."/>
            <person name="Tangrot J."/>
            <person name="Rosling A."/>
        </authorList>
    </citation>
    <scope>NUCLEOTIDE SEQUENCE</scope>
    <source>
        <strain evidence="10">MT106</strain>
    </source>
</reference>
<comment type="caution">
    <text evidence="10">The sequence shown here is derived from an EMBL/GenBank/DDBJ whole genome shotgun (WGS) entry which is preliminary data.</text>
</comment>
<keyword evidence="11" id="KW-1185">Reference proteome</keyword>
<evidence type="ECO:0000256" key="6">
    <source>
        <dbReference type="ARBA" id="ARBA00023180"/>
    </source>
</evidence>
<evidence type="ECO:0000256" key="3">
    <source>
        <dbReference type="ARBA" id="ARBA00022729"/>
    </source>
</evidence>
<keyword evidence="6" id="KW-0325">Glycoprotein</keyword>
<dbReference type="OrthoDB" id="2384258at2759"/>
<keyword evidence="3" id="KW-0732">Signal</keyword>
<dbReference type="GO" id="GO:0005886">
    <property type="term" value="C:plasma membrane"/>
    <property type="evidence" value="ECO:0007669"/>
    <property type="project" value="TreeGrafter"/>
</dbReference>
<feature type="region of interest" description="Disordered" evidence="7">
    <location>
        <begin position="300"/>
        <end position="320"/>
    </location>
</feature>
<evidence type="ECO:0000256" key="2">
    <source>
        <dbReference type="ARBA" id="ARBA00022692"/>
    </source>
</evidence>
<dbReference type="Proteomes" id="UP000789831">
    <property type="component" value="Unassembled WGS sequence"/>
</dbReference>
<gene>
    <name evidence="10" type="ORF">AGERDE_LOCUS8311</name>
</gene>
<dbReference type="InterPro" id="IPR051836">
    <property type="entry name" value="Kremen_rcpt"/>
</dbReference>
<keyword evidence="5 8" id="KW-0472">Membrane</keyword>
<name>A0A9N9G6I6_9GLOM</name>
<keyword evidence="4 8" id="KW-1133">Transmembrane helix</keyword>
<dbReference type="PROSITE" id="PS51212">
    <property type="entry name" value="WSC"/>
    <property type="match status" value="2"/>
</dbReference>
<evidence type="ECO:0000256" key="1">
    <source>
        <dbReference type="ARBA" id="ARBA00004167"/>
    </source>
</evidence>
<evidence type="ECO:0000256" key="8">
    <source>
        <dbReference type="SAM" id="Phobius"/>
    </source>
</evidence>